<dbReference type="Gene3D" id="2.40.37.20">
    <property type="entry name" value="D-serine dehydratase-like domain"/>
    <property type="match status" value="1"/>
</dbReference>
<name>A0A6C2YNG3_9BACT</name>
<keyword evidence="2" id="KW-0456">Lyase</keyword>
<dbReference type="InParanoid" id="A0A6C2YNG3"/>
<dbReference type="PANTHER" id="PTHR28004">
    <property type="entry name" value="ZGC:162816-RELATED"/>
    <property type="match status" value="1"/>
</dbReference>
<evidence type="ECO:0000313" key="4">
    <source>
        <dbReference type="EMBL" id="VIP03158.1"/>
    </source>
</evidence>
<accession>A0A6C2YNG3</accession>
<dbReference type="Pfam" id="PF14031">
    <property type="entry name" value="D-ser_dehydrat"/>
    <property type="match status" value="1"/>
</dbReference>
<dbReference type="Gene3D" id="3.20.20.10">
    <property type="entry name" value="Alanine racemase"/>
    <property type="match status" value="1"/>
</dbReference>
<evidence type="ECO:0000259" key="3">
    <source>
        <dbReference type="SMART" id="SM01119"/>
    </source>
</evidence>
<dbReference type="InterPro" id="IPR051466">
    <property type="entry name" value="D-amino_acid_metab_enzyme"/>
</dbReference>
<dbReference type="KEGG" id="tim:GMBLW1_08020"/>
<comment type="similarity">
    <text evidence="1">Belongs to the DSD1 family.</text>
</comment>
<dbReference type="RefSeq" id="WP_162658252.1">
    <property type="nucleotide sequence ID" value="NZ_LR593887.1"/>
</dbReference>
<dbReference type="SMART" id="SM01119">
    <property type="entry name" value="D-ser_dehydrat"/>
    <property type="match status" value="1"/>
</dbReference>
<protein>
    <recommendedName>
        <fullName evidence="3">D-serine dehydratase-like domain-containing protein</fullName>
    </recommendedName>
</protein>
<keyword evidence="5" id="KW-1185">Reference proteome</keyword>
<dbReference type="GO" id="GO:0036088">
    <property type="term" value="P:D-serine catabolic process"/>
    <property type="evidence" value="ECO:0007669"/>
    <property type="project" value="TreeGrafter"/>
</dbReference>
<evidence type="ECO:0000256" key="1">
    <source>
        <dbReference type="ARBA" id="ARBA00005323"/>
    </source>
</evidence>
<sequence length="374" mass="40679">MLTSDRYRLKNAASVFSPALLFYRDFIEQNIALAVKMAGSADRLRPHVKTHKTREIVKMEQAQGIRKHKCATIAEAEMLGQCQADDVLIAYPLVGPNVQRLVALIRKYPATRFSCLIDHPKSAQALSDGVSKEGLTVDVVMDVDVGHHRTGIACGPLAASLYQQACQLPGLNPVGIQAYDGHNHQESIDERRQAVANLIGPLLELRATLERSGCPVPKLIAGGTPTFPMFASMNVPGLECSPGTFALHDAGYGGRYADLAGFIPAAVMLTRVISKPTPGRLTMDLGNKAIASDPPAGKRIALLDIPEYTPIMHNEEHFAIDTPVADRYEPGDEIYALPMHVCPTCALHHDAIVISQGEVVDRWEIASRNRLITV</sequence>
<dbReference type="PANTHER" id="PTHR28004:SF2">
    <property type="entry name" value="D-SERINE DEHYDRATASE"/>
    <property type="match status" value="1"/>
</dbReference>
<dbReference type="GO" id="GO:0008721">
    <property type="term" value="F:D-serine ammonia-lyase activity"/>
    <property type="evidence" value="ECO:0007669"/>
    <property type="project" value="TreeGrafter"/>
</dbReference>
<reference evidence="4" key="1">
    <citation type="submission" date="2019-04" db="EMBL/GenBank/DDBJ databases">
        <authorList>
            <consortium name="Science for Life Laboratories"/>
        </authorList>
    </citation>
    <scope>NUCLEOTIDE SEQUENCE</scope>
    <source>
        <strain evidence="4">MBLW1</strain>
    </source>
</reference>
<dbReference type="Proteomes" id="UP000464378">
    <property type="component" value="Chromosome"/>
</dbReference>
<organism evidence="4">
    <name type="scientific">Tuwongella immobilis</name>
    <dbReference type="NCBI Taxonomy" id="692036"/>
    <lineage>
        <taxon>Bacteria</taxon>
        <taxon>Pseudomonadati</taxon>
        <taxon>Planctomycetota</taxon>
        <taxon>Planctomycetia</taxon>
        <taxon>Gemmatales</taxon>
        <taxon>Gemmataceae</taxon>
        <taxon>Tuwongella</taxon>
    </lineage>
</organism>
<proteinExistence type="inferred from homology"/>
<gene>
    <name evidence="4" type="ORF">GMBLW1_08020</name>
</gene>
<dbReference type="EMBL" id="LR586016">
    <property type="protein sequence ID" value="VIP03158.1"/>
    <property type="molecule type" value="Genomic_DNA"/>
</dbReference>
<evidence type="ECO:0000313" key="5">
    <source>
        <dbReference type="Proteomes" id="UP000464378"/>
    </source>
</evidence>
<dbReference type="SUPFAM" id="SSF51419">
    <property type="entry name" value="PLP-binding barrel"/>
    <property type="match status" value="1"/>
</dbReference>
<feature type="domain" description="D-serine dehydratase-like" evidence="3">
    <location>
        <begin position="265"/>
        <end position="355"/>
    </location>
</feature>
<dbReference type="InterPro" id="IPR026956">
    <property type="entry name" value="D-ser_dehydrat-like_dom"/>
</dbReference>
<evidence type="ECO:0000256" key="2">
    <source>
        <dbReference type="ARBA" id="ARBA00023239"/>
    </source>
</evidence>
<dbReference type="InterPro" id="IPR029066">
    <property type="entry name" value="PLP-binding_barrel"/>
</dbReference>
<dbReference type="InterPro" id="IPR042208">
    <property type="entry name" value="D-ser_dehydrat-like_sf"/>
</dbReference>
<dbReference type="AlphaFoldDB" id="A0A6C2YNG3"/>
<dbReference type="Pfam" id="PF01168">
    <property type="entry name" value="Ala_racemase_N"/>
    <property type="match status" value="1"/>
</dbReference>
<dbReference type="CDD" id="cd06821">
    <property type="entry name" value="PLPDE_III_D-TA"/>
    <property type="match status" value="1"/>
</dbReference>
<dbReference type="EMBL" id="LR593887">
    <property type="protein sequence ID" value="VTS03561.1"/>
    <property type="molecule type" value="Genomic_DNA"/>
</dbReference>
<dbReference type="InterPro" id="IPR001608">
    <property type="entry name" value="Ala_racemase_N"/>
</dbReference>